<feature type="region of interest" description="Disordered" evidence="2">
    <location>
        <begin position="1"/>
        <end position="25"/>
    </location>
</feature>
<feature type="domain" description="Response regulatory" evidence="3">
    <location>
        <begin position="511"/>
        <end position="628"/>
    </location>
</feature>
<keyword evidence="1" id="KW-0597">Phosphoprotein</keyword>
<dbReference type="Pfam" id="PF00072">
    <property type="entry name" value="Response_reg"/>
    <property type="match status" value="1"/>
</dbReference>
<feature type="modified residue" description="4-aspartylphosphate" evidence="1">
    <location>
        <position position="563"/>
    </location>
</feature>
<reference evidence="4 5" key="1">
    <citation type="journal article" date="2019" name="Int. J. Syst. Evol. Microbiol.">
        <title>Azospirillum ramasamyi sp. nov., a novel diazotrophic bacterium isolated from fermented bovine products.</title>
        <authorList>
            <person name="Anandham R."/>
            <person name="Heo J."/>
            <person name="Krishnamoorthy R."/>
            <person name="SenthilKumar M."/>
            <person name="Gopal N.O."/>
            <person name="Kim S.J."/>
            <person name="Kwon S.W."/>
        </authorList>
    </citation>
    <scope>NUCLEOTIDE SEQUENCE [LARGE SCALE GENOMIC DNA]</scope>
    <source>
        <strain evidence="4 5">M2T2B2</strain>
    </source>
</reference>
<dbReference type="InterPro" id="IPR011006">
    <property type="entry name" value="CheY-like_superfamily"/>
</dbReference>
<dbReference type="GO" id="GO:0000160">
    <property type="term" value="P:phosphorelay signal transduction system"/>
    <property type="evidence" value="ECO:0007669"/>
    <property type="project" value="InterPro"/>
</dbReference>
<dbReference type="SMART" id="SM00448">
    <property type="entry name" value="REC"/>
    <property type="match status" value="1"/>
</dbReference>
<dbReference type="Proteomes" id="UP000249605">
    <property type="component" value="Chromosome"/>
</dbReference>
<dbReference type="OrthoDB" id="1682174at2"/>
<protein>
    <submittedName>
        <fullName evidence="4">Response regulator</fullName>
    </submittedName>
</protein>
<dbReference type="PANTHER" id="PTHR43228">
    <property type="entry name" value="TWO-COMPONENT RESPONSE REGULATOR"/>
    <property type="match status" value="1"/>
</dbReference>
<evidence type="ECO:0000313" key="4">
    <source>
        <dbReference type="EMBL" id="AWU95082.1"/>
    </source>
</evidence>
<feature type="compositionally biased region" description="Basic and acidic residues" evidence="2">
    <location>
        <begin position="1"/>
        <end position="11"/>
    </location>
</feature>
<evidence type="ECO:0000256" key="2">
    <source>
        <dbReference type="SAM" id="MobiDB-lite"/>
    </source>
</evidence>
<dbReference type="AlphaFoldDB" id="A0A2U9S6Q9"/>
<evidence type="ECO:0000259" key="3">
    <source>
        <dbReference type="PROSITE" id="PS50110"/>
    </source>
</evidence>
<dbReference type="EMBL" id="CP029829">
    <property type="protein sequence ID" value="AWU95082.1"/>
    <property type="molecule type" value="Genomic_DNA"/>
</dbReference>
<name>A0A2U9S6Q9_9PROT</name>
<keyword evidence="5" id="KW-1185">Reference proteome</keyword>
<organism evidence="4 5">
    <name type="scientific">Azospirillum ramasamyi</name>
    <dbReference type="NCBI Taxonomy" id="682998"/>
    <lineage>
        <taxon>Bacteria</taxon>
        <taxon>Pseudomonadati</taxon>
        <taxon>Pseudomonadota</taxon>
        <taxon>Alphaproteobacteria</taxon>
        <taxon>Rhodospirillales</taxon>
        <taxon>Azospirillaceae</taxon>
        <taxon>Azospirillum</taxon>
    </lineage>
</organism>
<dbReference type="PROSITE" id="PS50110">
    <property type="entry name" value="RESPONSE_REGULATORY"/>
    <property type="match status" value="1"/>
</dbReference>
<evidence type="ECO:0000313" key="5">
    <source>
        <dbReference type="Proteomes" id="UP000249605"/>
    </source>
</evidence>
<evidence type="ECO:0000256" key="1">
    <source>
        <dbReference type="PROSITE-ProRule" id="PRU00169"/>
    </source>
</evidence>
<dbReference type="InterPro" id="IPR052048">
    <property type="entry name" value="ST_Response_Regulator"/>
</dbReference>
<proteinExistence type="predicted"/>
<dbReference type="SUPFAM" id="SSF52172">
    <property type="entry name" value="CheY-like"/>
    <property type="match status" value="1"/>
</dbReference>
<dbReference type="PANTHER" id="PTHR43228:SF1">
    <property type="entry name" value="TWO-COMPONENT RESPONSE REGULATOR ARR22"/>
    <property type="match status" value="1"/>
</dbReference>
<dbReference type="KEGG" id="azm:DM194_03595"/>
<dbReference type="InterPro" id="IPR001789">
    <property type="entry name" value="Sig_transdc_resp-reg_receiver"/>
</dbReference>
<accession>A0A2U9S6Q9</accession>
<dbReference type="Gene3D" id="3.40.50.2300">
    <property type="match status" value="1"/>
</dbReference>
<gene>
    <name evidence="4" type="ORF">DM194_03595</name>
</gene>
<sequence length="635" mass="69856">MEPPRHDDRTEPIPSAAPEDAEGTAPAVCREPADFYAPAGRDSVGRFCRRFLDENALTATELLHHPRHQTSLSNTATFVAILTQAERAMERPGGQKGALTPLVNEIARLTRERLKENPPPDFLPDAYPGTAAELLSNGGFLGRFLLDAAITQHIAAGRSFAEKAESLLELAATTGHPDALVPLERLLGEIVLSDSGTASCARDAPFVTLIDLIVTLIAADRPMPEDAPPVFRGLDALMRRVQMPVLRESLTAAFRREMAKPACFTIASAGDMFGIEAVQREILALSDLSARLRDREGNYAGGARTEAALQRRTALLVNEDTVPEITRGRNFMQKLRILFVLQKMPLSPTAAKAVTDYLKSFFDSRDFAGRLLDCWKDRNEKLKGVAEVQRMVQSSAFPEEEREFLAGQIDDIQNAFLRTQRVLAPLIQAKDDPPADTVLDIVRLAGEGAFCNGKSRLAVARVLYRHCHRPRFVRHVLLNAPGPKERAARAGWLRQSLAMVGVPFLDLSTQRVLVVDDEDGPRAFVTSVLRELGIGRVDTAVDGQDALDRFQADGAAYDLIVCDWMMPRLSGLDLLKHVRETRSDLPFLMVTALATLEAVKKALAHHVSGYIAKPFTPDQLEEKVFLVMAQKGIGE</sequence>